<organism evidence="2 3">
    <name type="scientific">Rhipicephalus microplus</name>
    <name type="common">Cattle tick</name>
    <name type="synonym">Boophilus microplus</name>
    <dbReference type="NCBI Taxonomy" id="6941"/>
    <lineage>
        <taxon>Eukaryota</taxon>
        <taxon>Metazoa</taxon>
        <taxon>Ecdysozoa</taxon>
        <taxon>Arthropoda</taxon>
        <taxon>Chelicerata</taxon>
        <taxon>Arachnida</taxon>
        <taxon>Acari</taxon>
        <taxon>Parasitiformes</taxon>
        <taxon>Ixodida</taxon>
        <taxon>Ixodoidea</taxon>
        <taxon>Ixodidae</taxon>
        <taxon>Rhipicephalinae</taxon>
        <taxon>Rhipicephalus</taxon>
        <taxon>Boophilus</taxon>
    </lineage>
</organism>
<proteinExistence type="predicted"/>
<evidence type="ECO:0000313" key="2">
    <source>
        <dbReference type="EMBL" id="KAH8019668.1"/>
    </source>
</evidence>
<dbReference type="AlphaFoldDB" id="A0A9J6DBY5"/>
<dbReference type="VEuPathDB" id="VectorBase:LOC119177108"/>
<dbReference type="Proteomes" id="UP000821866">
    <property type="component" value="Chromosome 8"/>
</dbReference>
<evidence type="ECO:0000256" key="1">
    <source>
        <dbReference type="SAM" id="MobiDB-lite"/>
    </source>
</evidence>
<accession>A0A9J6DBY5</accession>
<evidence type="ECO:0000313" key="3">
    <source>
        <dbReference type="Proteomes" id="UP000821866"/>
    </source>
</evidence>
<dbReference type="EMBL" id="JABSTU010000010">
    <property type="protein sequence ID" value="KAH8019668.1"/>
    <property type="molecule type" value="Genomic_DNA"/>
</dbReference>
<protein>
    <submittedName>
        <fullName evidence="2">Uncharacterized protein</fullName>
    </submittedName>
</protein>
<gene>
    <name evidence="2" type="ORF">HPB51_020886</name>
</gene>
<name>A0A9J6DBY5_RHIMP</name>
<feature type="region of interest" description="Disordered" evidence="1">
    <location>
        <begin position="31"/>
        <end position="109"/>
    </location>
</feature>
<sequence length="180" mass="19640">MVPISVTRNLRSNSYTATGVLQVAGSSLSEVAGSGRRRSAMRNGAPGRKTPGDDFGVSYIGSPPGSEETGDWTDLVVSKLRMQAKPSLDAEPRPDRRRRPPAAPAEKKPIYVPRFATAAGAAPDGNVGRRSNSRPARAKSPRYMYWKTVSYTSFPYYGFGYGPYGFGYGWKPYGPWMTYG</sequence>
<reference evidence="2" key="1">
    <citation type="journal article" date="2020" name="Cell">
        <title>Large-Scale Comparative Analyses of Tick Genomes Elucidate Their Genetic Diversity and Vector Capacities.</title>
        <authorList>
            <consortium name="Tick Genome and Microbiome Consortium (TIGMIC)"/>
            <person name="Jia N."/>
            <person name="Wang J."/>
            <person name="Shi W."/>
            <person name="Du L."/>
            <person name="Sun Y."/>
            <person name="Zhan W."/>
            <person name="Jiang J.F."/>
            <person name="Wang Q."/>
            <person name="Zhang B."/>
            <person name="Ji P."/>
            <person name="Bell-Sakyi L."/>
            <person name="Cui X.M."/>
            <person name="Yuan T.T."/>
            <person name="Jiang B.G."/>
            <person name="Yang W.F."/>
            <person name="Lam T.T."/>
            <person name="Chang Q.C."/>
            <person name="Ding S.J."/>
            <person name="Wang X.J."/>
            <person name="Zhu J.G."/>
            <person name="Ruan X.D."/>
            <person name="Zhao L."/>
            <person name="Wei J.T."/>
            <person name="Ye R.Z."/>
            <person name="Que T.C."/>
            <person name="Du C.H."/>
            <person name="Zhou Y.H."/>
            <person name="Cheng J.X."/>
            <person name="Dai P.F."/>
            <person name="Guo W.B."/>
            <person name="Han X.H."/>
            <person name="Huang E.J."/>
            <person name="Li L.F."/>
            <person name="Wei W."/>
            <person name="Gao Y.C."/>
            <person name="Liu J.Z."/>
            <person name="Shao H.Z."/>
            <person name="Wang X."/>
            <person name="Wang C.C."/>
            <person name="Yang T.C."/>
            <person name="Huo Q.B."/>
            <person name="Li W."/>
            <person name="Chen H.Y."/>
            <person name="Chen S.E."/>
            <person name="Zhou L.G."/>
            <person name="Ni X.B."/>
            <person name="Tian J.H."/>
            <person name="Sheng Y."/>
            <person name="Liu T."/>
            <person name="Pan Y.S."/>
            <person name="Xia L.Y."/>
            <person name="Li J."/>
            <person name="Zhao F."/>
            <person name="Cao W.C."/>
        </authorList>
    </citation>
    <scope>NUCLEOTIDE SEQUENCE</scope>
    <source>
        <strain evidence="2">Rmic-2018</strain>
    </source>
</reference>
<keyword evidence="3" id="KW-1185">Reference proteome</keyword>
<reference evidence="2" key="2">
    <citation type="submission" date="2021-09" db="EMBL/GenBank/DDBJ databases">
        <authorList>
            <person name="Jia N."/>
            <person name="Wang J."/>
            <person name="Shi W."/>
            <person name="Du L."/>
            <person name="Sun Y."/>
            <person name="Zhan W."/>
            <person name="Jiang J."/>
            <person name="Wang Q."/>
            <person name="Zhang B."/>
            <person name="Ji P."/>
            <person name="Sakyi L.B."/>
            <person name="Cui X."/>
            <person name="Yuan T."/>
            <person name="Jiang B."/>
            <person name="Yang W."/>
            <person name="Lam T.T.-Y."/>
            <person name="Chang Q."/>
            <person name="Ding S."/>
            <person name="Wang X."/>
            <person name="Zhu J."/>
            <person name="Ruan X."/>
            <person name="Zhao L."/>
            <person name="Wei J."/>
            <person name="Que T."/>
            <person name="Du C."/>
            <person name="Cheng J."/>
            <person name="Dai P."/>
            <person name="Han X."/>
            <person name="Huang E."/>
            <person name="Gao Y."/>
            <person name="Liu J."/>
            <person name="Shao H."/>
            <person name="Ye R."/>
            <person name="Li L."/>
            <person name="Wei W."/>
            <person name="Wang X."/>
            <person name="Wang C."/>
            <person name="Huo Q."/>
            <person name="Li W."/>
            <person name="Guo W."/>
            <person name="Chen H."/>
            <person name="Chen S."/>
            <person name="Zhou L."/>
            <person name="Zhou L."/>
            <person name="Ni X."/>
            <person name="Tian J."/>
            <person name="Zhou Y."/>
            <person name="Sheng Y."/>
            <person name="Liu T."/>
            <person name="Pan Y."/>
            <person name="Xia L."/>
            <person name="Li J."/>
            <person name="Zhao F."/>
            <person name="Cao W."/>
        </authorList>
    </citation>
    <scope>NUCLEOTIDE SEQUENCE</scope>
    <source>
        <strain evidence="2">Rmic-2018</strain>
        <tissue evidence="2">Larvae</tissue>
    </source>
</reference>
<comment type="caution">
    <text evidence="2">The sequence shown here is derived from an EMBL/GenBank/DDBJ whole genome shotgun (WGS) entry which is preliminary data.</text>
</comment>